<dbReference type="GO" id="GO:0004519">
    <property type="term" value="F:endonuclease activity"/>
    <property type="evidence" value="ECO:0007669"/>
    <property type="project" value="UniProtKB-KW"/>
</dbReference>
<evidence type="ECO:0000313" key="9">
    <source>
        <dbReference type="Proteomes" id="UP000675881"/>
    </source>
</evidence>
<evidence type="ECO:0000256" key="5">
    <source>
        <dbReference type="ARBA" id="ARBA00022801"/>
    </source>
</evidence>
<gene>
    <name evidence="8" type="ORF">LSAA_13266</name>
</gene>
<keyword evidence="5" id="KW-0378">Hydrolase</keyword>
<evidence type="ECO:0000256" key="3">
    <source>
        <dbReference type="ARBA" id="ARBA00022722"/>
    </source>
</evidence>
<keyword evidence="3" id="KW-0540">Nuclease</keyword>
<organism evidence="8 9">
    <name type="scientific">Lepeophtheirus salmonis</name>
    <name type="common">Salmon louse</name>
    <name type="synonym">Caligus salmonis</name>
    <dbReference type="NCBI Taxonomy" id="72036"/>
    <lineage>
        <taxon>Eukaryota</taxon>
        <taxon>Metazoa</taxon>
        <taxon>Ecdysozoa</taxon>
        <taxon>Arthropoda</taxon>
        <taxon>Crustacea</taxon>
        <taxon>Multicrustacea</taxon>
        <taxon>Hexanauplia</taxon>
        <taxon>Copepoda</taxon>
        <taxon>Siphonostomatoida</taxon>
        <taxon>Caligidae</taxon>
        <taxon>Lepeophtheirus</taxon>
    </lineage>
</organism>
<evidence type="ECO:0000256" key="2">
    <source>
        <dbReference type="ARBA" id="ARBA00022695"/>
    </source>
</evidence>
<name>A0A7R8HBZ9_LEPSM</name>
<dbReference type="Proteomes" id="UP000675881">
    <property type="component" value="Chromosome 7"/>
</dbReference>
<keyword evidence="2" id="KW-0548">Nucleotidyltransferase</keyword>
<evidence type="ECO:0000256" key="1">
    <source>
        <dbReference type="ARBA" id="ARBA00022679"/>
    </source>
</evidence>
<dbReference type="EMBL" id="HG994586">
    <property type="protein sequence ID" value="CAF2992561.1"/>
    <property type="molecule type" value="Genomic_DNA"/>
</dbReference>
<dbReference type="Pfam" id="PF17917">
    <property type="entry name" value="RT_RNaseH"/>
    <property type="match status" value="1"/>
</dbReference>
<dbReference type="InterPro" id="IPR043502">
    <property type="entry name" value="DNA/RNA_pol_sf"/>
</dbReference>
<evidence type="ECO:0000313" key="8">
    <source>
        <dbReference type="EMBL" id="CAF2992561.1"/>
    </source>
</evidence>
<accession>A0A7R8HBZ9</accession>
<evidence type="ECO:0000256" key="4">
    <source>
        <dbReference type="ARBA" id="ARBA00022759"/>
    </source>
</evidence>
<proteinExistence type="predicted"/>
<keyword evidence="9" id="KW-1185">Reference proteome</keyword>
<evidence type="ECO:0000256" key="6">
    <source>
        <dbReference type="ARBA" id="ARBA00022918"/>
    </source>
</evidence>
<dbReference type="InterPro" id="IPR041373">
    <property type="entry name" value="RT_RNaseH"/>
</dbReference>
<dbReference type="SUPFAM" id="SSF56672">
    <property type="entry name" value="DNA/RNA polymerases"/>
    <property type="match status" value="1"/>
</dbReference>
<dbReference type="InterPro" id="IPR050951">
    <property type="entry name" value="Retrovirus_Pol_polyprotein"/>
</dbReference>
<sequence>MSADKKFKTEDESRVFNKEWTVKYNFTDTWCGTVQLEEDEERPVVFASRKLSQAEKNYSQIDRKATTIIFSHSKFERYLLGRPFTIITDHKPWEYILSPNRELPQVVTARLARFAVKLSMFKLQNQTR</sequence>
<dbReference type="OrthoDB" id="6380665at2759"/>
<dbReference type="PANTHER" id="PTHR37984:SF5">
    <property type="entry name" value="PROTEIN NYNRIN-LIKE"/>
    <property type="match status" value="1"/>
</dbReference>
<protein>
    <submittedName>
        <fullName evidence="8">(salmon louse) hypothetical protein</fullName>
    </submittedName>
</protein>
<dbReference type="PANTHER" id="PTHR37984">
    <property type="entry name" value="PROTEIN CBG26694"/>
    <property type="match status" value="1"/>
</dbReference>
<keyword evidence="6" id="KW-0695">RNA-directed DNA polymerase</keyword>
<feature type="domain" description="Reverse transcriptase RNase H-like" evidence="7">
    <location>
        <begin position="16"/>
        <end position="121"/>
    </location>
</feature>
<dbReference type="GO" id="GO:0016787">
    <property type="term" value="F:hydrolase activity"/>
    <property type="evidence" value="ECO:0007669"/>
    <property type="project" value="UniProtKB-KW"/>
</dbReference>
<dbReference type="AlphaFoldDB" id="A0A7R8HBZ9"/>
<keyword evidence="4" id="KW-0255">Endonuclease</keyword>
<keyword evidence="1" id="KW-0808">Transferase</keyword>
<dbReference type="GO" id="GO:0003964">
    <property type="term" value="F:RNA-directed DNA polymerase activity"/>
    <property type="evidence" value="ECO:0007669"/>
    <property type="project" value="UniProtKB-KW"/>
</dbReference>
<evidence type="ECO:0000259" key="7">
    <source>
        <dbReference type="Pfam" id="PF17917"/>
    </source>
</evidence>
<reference evidence="8" key="1">
    <citation type="submission" date="2021-02" db="EMBL/GenBank/DDBJ databases">
        <authorList>
            <person name="Bekaert M."/>
        </authorList>
    </citation>
    <scope>NUCLEOTIDE SEQUENCE</scope>
    <source>
        <strain evidence="8">IoA-00</strain>
    </source>
</reference>